<reference evidence="4 5" key="1">
    <citation type="submission" date="2009-01" db="EMBL/GenBank/DDBJ databases">
        <title>Complete sequence of chromosome of Methylobacterium nodulans ORS 2060.</title>
        <authorList>
            <consortium name="US DOE Joint Genome Institute"/>
            <person name="Lucas S."/>
            <person name="Copeland A."/>
            <person name="Lapidus A."/>
            <person name="Glavina del Rio T."/>
            <person name="Dalin E."/>
            <person name="Tice H."/>
            <person name="Bruce D."/>
            <person name="Goodwin L."/>
            <person name="Pitluck S."/>
            <person name="Sims D."/>
            <person name="Brettin T."/>
            <person name="Detter J.C."/>
            <person name="Han C."/>
            <person name="Larimer F."/>
            <person name="Land M."/>
            <person name="Hauser L."/>
            <person name="Kyrpides N."/>
            <person name="Ivanova N."/>
            <person name="Marx C.J."/>
            <person name="Richardson P."/>
        </authorList>
    </citation>
    <scope>NUCLEOTIDE SEQUENCE [LARGE SCALE GENOMIC DNA]</scope>
    <source>
        <strain evidence="5">LMG 21967 / CNCM I-2342 / ORS 2060</strain>
    </source>
</reference>
<dbReference type="Gene3D" id="1.10.357.10">
    <property type="entry name" value="Tetracycline Repressor, domain 2"/>
    <property type="match status" value="1"/>
</dbReference>
<protein>
    <submittedName>
        <fullName evidence="4">Transcriptional regulator, TetR family</fullName>
    </submittedName>
</protein>
<evidence type="ECO:0000313" key="4">
    <source>
        <dbReference type="EMBL" id="ACL60850.1"/>
    </source>
</evidence>
<dbReference type="AlphaFoldDB" id="B8ITZ2"/>
<dbReference type="InterPro" id="IPR009057">
    <property type="entry name" value="Homeodomain-like_sf"/>
</dbReference>
<evidence type="ECO:0000313" key="5">
    <source>
        <dbReference type="Proteomes" id="UP000008207"/>
    </source>
</evidence>
<keyword evidence="1 2" id="KW-0238">DNA-binding</keyword>
<dbReference type="InterPro" id="IPR001647">
    <property type="entry name" value="HTH_TetR"/>
</dbReference>
<dbReference type="Proteomes" id="UP000008207">
    <property type="component" value="Chromosome"/>
</dbReference>
<accession>B8ITZ2</accession>
<dbReference type="EMBL" id="CP001349">
    <property type="protein sequence ID" value="ACL60850.1"/>
    <property type="molecule type" value="Genomic_DNA"/>
</dbReference>
<organism evidence="4 5">
    <name type="scientific">Methylobacterium nodulans (strain LMG 21967 / CNCM I-2342 / ORS 2060)</name>
    <dbReference type="NCBI Taxonomy" id="460265"/>
    <lineage>
        <taxon>Bacteria</taxon>
        <taxon>Pseudomonadati</taxon>
        <taxon>Pseudomonadota</taxon>
        <taxon>Alphaproteobacteria</taxon>
        <taxon>Hyphomicrobiales</taxon>
        <taxon>Methylobacteriaceae</taxon>
        <taxon>Methylobacterium</taxon>
    </lineage>
</organism>
<gene>
    <name evidence="4" type="ordered locus">Mnod_6023</name>
</gene>
<sequence>MTRDQPSRISAQDWIEVATAALSERGPDALTIDALCRATRKTKGSFYAHFDSYDAFLAALAASWRESNTQAVIRAVEGVCPGDRLGLLNHLAVRLDPKLDQGMRRLSDRSPLIADAVAEVDRQRIAYLAGLHHTVADYSEQDALDLATIEYAAYVGLQQINPKCSPEELERLCAMFLKLMPGGD</sequence>
<dbReference type="Pfam" id="PF00440">
    <property type="entry name" value="TetR_N"/>
    <property type="match status" value="1"/>
</dbReference>
<dbReference type="RefSeq" id="WP_015932443.1">
    <property type="nucleotide sequence ID" value="NC_011894.1"/>
</dbReference>
<dbReference type="KEGG" id="mno:Mnod_6023"/>
<dbReference type="STRING" id="460265.Mnod_6023"/>
<proteinExistence type="predicted"/>
<evidence type="ECO:0000256" key="1">
    <source>
        <dbReference type="ARBA" id="ARBA00023125"/>
    </source>
</evidence>
<keyword evidence="5" id="KW-1185">Reference proteome</keyword>
<dbReference type="SUPFAM" id="SSF46689">
    <property type="entry name" value="Homeodomain-like"/>
    <property type="match status" value="1"/>
</dbReference>
<dbReference type="GO" id="GO:0003677">
    <property type="term" value="F:DNA binding"/>
    <property type="evidence" value="ECO:0007669"/>
    <property type="project" value="UniProtKB-UniRule"/>
</dbReference>
<dbReference type="eggNOG" id="COG1309">
    <property type="taxonomic scope" value="Bacteria"/>
</dbReference>
<dbReference type="HOGENOM" id="CLU_095332_1_0_5"/>
<feature type="domain" description="HTH tetR-type" evidence="3">
    <location>
        <begin position="8"/>
        <end position="68"/>
    </location>
</feature>
<dbReference type="PROSITE" id="PS50977">
    <property type="entry name" value="HTH_TETR_2"/>
    <property type="match status" value="1"/>
</dbReference>
<name>B8ITZ2_METNO</name>
<evidence type="ECO:0000259" key="3">
    <source>
        <dbReference type="PROSITE" id="PS50977"/>
    </source>
</evidence>
<evidence type="ECO:0000256" key="2">
    <source>
        <dbReference type="PROSITE-ProRule" id="PRU00335"/>
    </source>
</evidence>
<feature type="DNA-binding region" description="H-T-H motif" evidence="2">
    <location>
        <begin position="31"/>
        <end position="50"/>
    </location>
</feature>